<sequence>MKPNDKLVSDLQKMHEADLERIKKFRLLDDDFMSKVFEDSECAEILLKIILNRDDLKVQDVHVQHVVHNLQGRSIRLDIYAVDLEGKLYDIEIQRDDKGAGVKRARYNSSLLSANATDTGEEYNELRETYVIFITENDVLKGNLPIYHIERVILENGELFYDEEHIIYVNSRIADETTLGRLMHDFWCTDARDMYNTVLANRVRYFKEDVKGVEIMCKEMEKMRDEVREEAKLEIIYKMIKKNYSNAEIKEFYDVTDEEIEQIKEKMNDD</sequence>
<dbReference type="Proteomes" id="UP001207605">
    <property type="component" value="Unassembled WGS sequence"/>
</dbReference>
<evidence type="ECO:0000313" key="2">
    <source>
        <dbReference type="Proteomes" id="UP001207605"/>
    </source>
</evidence>
<proteinExistence type="predicted"/>
<reference evidence="1 2" key="1">
    <citation type="journal article" date="2021" name="ISME Commun">
        <title>Automated analysis of genomic sequences facilitates high-throughput and comprehensive description of bacteria.</title>
        <authorList>
            <person name="Hitch T.C.A."/>
        </authorList>
    </citation>
    <scope>NUCLEOTIDE SEQUENCE [LARGE SCALE GENOMIC DNA]</scope>
    <source>
        <strain evidence="1 2">Sanger_02</strain>
    </source>
</reference>
<organism evidence="1 2">
    <name type="scientific">Dorea ammoniilytica</name>
    <dbReference type="NCBI Taxonomy" id="2981788"/>
    <lineage>
        <taxon>Bacteria</taxon>
        <taxon>Bacillati</taxon>
        <taxon>Bacillota</taxon>
        <taxon>Clostridia</taxon>
        <taxon>Lachnospirales</taxon>
        <taxon>Lachnospiraceae</taxon>
        <taxon>Dorea</taxon>
    </lineage>
</organism>
<protein>
    <submittedName>
        <fullName evidence="1">Rpn family recombination-promoting nuclease/putative transposase</fullName>
    </submittedName>
</protein>
<keyword evidence="2" id="KW-1185">Reference proteome</keyword>
<accession>A0ABT2S4T9</accession>
<comment type="caution">
    <text evidence="1">The sequence shown here is derived from an EMBL/GenBank/DDBJ whole genome shotgun (WGS) entry which is preliminary data.</text>
</comment>
<dbReference type="NCBIfam" id="TIGR01784">
    <property type="entry name" value="T_den_put_tspse"/>
    <property type="match status" value="1"/>
</dbReference>
<dbReference type="InterPro" id="IPR010106">
    <property type="entry name" value="RpnA"/>
</dbReference>
<gene>
    <name evidence="1" type="ORF">OCV65_05040</name>
</gene>
<dbReference type="EMBL" id="JAOQJV010000004">
    <property type="protein sequence ID" value="MCU6699602.1"/>
    <property type="molecule type" value="Genomic_DNA"/>
</dbReference>
<dbReference type="RefSeq" id="WP_262581162.1">
    <property type="nucleotide sequence ID" value="NZ_JAOQJV010000004.1"/>
</dbReference>
<evidence type="ECO:0000313" key="1">
    <source>
        <dbReference type="EMBL" id="MCU6699602.1"/>
    </source>
</evidence>
<name>A0ABT2S4T9_9FIRM</name>
<dbReference type="Pfam" id="PF12784">
    <property type="entry name" value="PDDEXK_2"/>
    <property type="match status" value="1"/>
</dbReference>